<reference evidence="2 3" key="2">
    <citation type="journal article" date="2018" name="Int. J. Syst. Evol. Microbiol.">
        <title>Marinobacterium aestuarii sp. nov., a benzene-degrading marine bacterium isolated from estuary sediment.</title>
        <authorList>
            <person name="Bae S.S."/>
            <person name="Jung J."/>
            <person name="Chung D."/>
            <person name="Baek K."/>
        </authorList>
    </citation>
    <scope>NUCLEOTIDE SEQUENCE [LARGE SCALE GENOMIC DNA]</scope>
    <source>
        <strain evidence="2 3">ST58-10</strain>
    </source>
</reference>
<dbReference type="InterPro" id="IPR018643">
    <property type="entry name" value="DUF2069_membrane"/>
</dbReference>
<evidence type="ECO:0000313" key="3">
    <source>
        <dbReference type="Proteomes" id="UP000078070"/>
    </source>
</evidence>
<keyword evidence="1" id="KW-0812">Transmembrane</keyword>
<feature type="transmembrane region" description="Helical" evidence="1">
    <location>
        <begin position="49"/>
        <end position="66"/>
    </location>
</feature>
<keyword evidence="1" id="KW-0472">Membrane</keyword>
<accession>A0A1A9EZ00</accession>
<proteinExistence type="predicted"/>
<dbReference type="Proteomes" id="UP000078070">
    <property type="component" value="Chromosome"/>
</dbReference>
<feature type="transmembrane region" description="Helical" evidence="1">
    <location>
        <begin position="73"/>
        <end position="90"/>
    </location>
</feature>
<dbReference type="STRING" id="1821621.A8C75_13205"/>
<sequence length="130" mass="14577">MKTTLDKNLDAKVRIARLLTLGSYGALLGLLSVWYLWLAPAPGDRPWVVWLWHLLPLLGFAPSVILGKPRAHAWLCFMLLLFFIEAVLAATHPATFGLGLSYAILVSVLFGAAMYYARWKSQLLRSTQQH</sequence>
<organism evidence="2 3">
    <name type="scientific">Marinobacterium aestuarii</name>
    <dbReference type="NCBI Taxonomy" id="1821621"/>
    <lineage>
        <taxon>Bacteria</taxon>
        <taxon>Pseudomonadati</taxon>
        <taxon>Pseudomonadota</taxon>
        <taxon>Gammaproteobacteria</taxon>
        <taxon>Oceanospirillales</taxon>
        <taxon>Oceanospirillaceae</taxon>
        <taxon>Marinobacterium</taxon>
    </lineage>
</organism>
<keyword evidence="1" id="KW-1133">Transmembrane helix</keyword>
<evidence type="ECO:0000256" key="1">
    <source>
        <dbReference type="SAM" id="Phobius"/>
    </source>
</evidence>
<reference evidence="3" key="1">
    <citation type="submission" date="2016-05" db="EMBL/GenBank/DDBJ databases">
        <authorList>
            <person name="Baek K."/>
            <person name="Yang S.-J."/>
        </authorList>
    </citation>
    <scope>NUCLEOTIDE SEQUENCE [LARGE SCALE GENOMIC DNA]</scope>
    <source>
        <strain evidence="3">ST58-10</strain>
    </source>
</reference>
<name>A0A1A9EZ00_9GAMM</name>
<evidence type="ECO:0008006" key="4">
    <source>
        <dbReference type="Google" id="ProtNLM"/>
    </source>
</evidence>
<dbReference type="EMBL" id="CP015839">
    <property type="protein sequence ID" value="ANG63334.1"/>
    <property type="molecule type" value="Genomic_DNA"/>
</dbReference>
<dbReference type="Pfam" id="PF09842">
    <property type="entry name" value="DUF2069"/>
    <property type="match status" value="1"/>
</dbReference>
<dbReference type="KEGG" id="mars:A8C75_13205"/>
<dbReference type="RefSeq" id="WP_067383137.1">
    <property type="nucleotide sequence ID" value="NZ_CP015839.1"/>
</dbReference>
<evidence type="ECO:0000313" key="2">
    <source>
        <dbReference type="EMBL" id="ANG63334.1"/>
    </source>
</evidence>
<protein>
    <recommendedName>
        <fullName evidence="4">DUF2069 domain-containing protein</fullName>
    </recommendedName>
</protein>
<feature type="transmembrane region" description="Helical" evidence="1">
    <location>
        <begin position="15"/>
        <end position="37"/>
    </location>
</feature>
<feature type="transmembrane region" description="Helical" evidence="1">
    <location>
        <begin position="96"/>
        <end position="117"/>
    </location>
</feature>
<dbReference type="AlphaFoldDB" id="A0A1A9EZ00"/>
<gene>
    <name evidence="2" type="ORF">A8C75_13205</name>
</gene>
<keyword evidence="3" id="KW-1185">Reference proteome</keyword>
<dbReference type="OrthoDB" id="5738125at2"/>